<dbReference type="GO" id="GO:0005737">
    <property type="term" value="C:cytoplasm"/>
    <property type="evidence" value="ECO:0007669"/>
    <property type="project" value="InterPro"/>
</dbReference>
<dbReference type="PANTHER" id="PTHR11777">
    <property type="entry name" value="ALANYL-TRNA SYNTHETASE"/>
    <property type="match status" value="1"/>
</dbReference>
<dbReference type="SUPFAM" id="SSF101353">
    <property type="entry name" value="Putative anticodon-binding domain of alanyl-tRNA synthetase (AlaRS)"/>
    <property type="match status" value="1"/>
</dbReference>
<organism evidence="11 12">
    <name type="scientific">Candidatus Yanofskybacteria bacterium RIFCSPHIGHO2_01_FULL_44_22</name>
    <dbReference type="NCBI Taxonomy" id="1802669"/>
    <lineage>
        <taxon>Bacteria</taxon>
        <taxon>Candidatus Yanofskyibacteriota</taxon>
    </lineage>
</organism>
<dbReference type="EMBL" id="MGJJ01000001">
    <property type="protein sequence ID" value="OGN06016.1"/>
    <property type="molecule type" value="Genomic_DNA"/>
</dbReference>
<evidence type="ECO:0000256" key="4">
    <source>
        <dbReference type="ARBA" id="ARBA00022598"/>
    </source>
</evidence>
<keyword evidence="3" id="KW-0820">tRNA-binding</keyword>
<dbReference type="AlphaFoldDB" id="A0A1F8F198"/>
<protein>
    <recommendedName>
        <fullName evidence="2">alanine--tRNA ligase</fullName>
        <ecNumber evidence="2">6.1.1.7</ecNumber>
    </recommendedName>
</protein>
<evidence type="ECO:0000259" key="10">
    <source>
        <dbReference type="PROSITE" id="PS50860"/>
    </source>
</evidence>
<dbReference type="GO" id="GO:0006419">
    <property type="term" value="P:alanyl-tRNA aminoacylation"/>
    <property type="evidence" value="ECO:0007669"/>
    <property type="project" value="InterPro"/>
</dbReference>
<dbReference type="Gene3D" id="3.30.54.20">
    <property type="match status" value="1"/>
</dbReference>
<evidence type="ECO:0000256" key="3">
    <source>
        <dbReference type="ARBA" id="ARBA00022555"/>
    </source>
</evidence>
<dbReference type="PRINTS" id="PR00980">
    <property type="entry name" value="TRNASYNTHALA"/>
</dbReference>
<evidence type="ECO:0000256" key="5">
    <source>
        <dbReference type="ARBA" id="ARBA00022741"/>
    </source>
</evidence>
<evidence type="ECO:0000313" key="11">
    <source>
        <dbReference type="EMBL" id="OGN06016.1"/>
    </source>
</evidence>
<dbReference type="SUPFAM" id="SSF55681">
    <property type="entry name" value="Class II aaRS and biotin synthetases"/>
    <property type="match status" value="1"/>
</dbReference>
<dbReference type="InterPro" id="IPR050058">
    <property type="entry name" value="Ala-tRNA_ligase"/>
</dbReference>
<proteinExistence type="inferred from homology"/>
<reference evidence="11 12" key="1">
    <citation type="journal article" date="2016" name="Nat. Commun.">
        <title>Thousands of microbial genomes shed light on interconnected biogeochemical processes in an aquifer system.</title>
        <authorList>
            <person name="Anantharaman K."/>
            <person name="Brown C.T."/>
            <person name="Hug L.A."/>
            <person name="Sharon I."/>
            <person name="Castelle C.J."/>
            <person name="Probst A.J."/>
            <person name="Thomas B.C."/>
            <person name="Singh A."/>
            <person name="Wilkins M.J."/>
            <person name="Karaoz U."/>
            <person name="Brodie E.L."/>
            <person name="Williams K.H."/>
            <person name="Hubbard S.S."/>
            <person name="Banfield J.F."/>
        </authorList>
    </citation>
    <scope>NUCLEOTIDE SEQUENCE [LARGE SCALE GENOMIC DNA]</scope>
</reference>
<comment type="similarity">
    <text evidence="1">Belongs to the class-II aminoacyl-tRNA synthetase family.</text>
</comment>
<dbReference type="STRING" id="1802669.A2746_01570"/>
<dbReference type="GO" id="GO:0005524">
    <property type="term" value="F:ATP binding"/>
    <property type="evidence" value="ECO:0007669"/>
    <property type="project" value="UniProtKB-KW"/>
</dbReference>
<sequence>MTRQEIREKFLKFFEEREHKIIPSSSLLPNDPSVLFTTAGMQQFKPYYTNQADAMRDFGSLNAASIQKCVRTSDIDEVGDERHLTFFEMLGNFSFGGYFKKEAIAYAHEFITKEMGLKIDYVSVFGGENPSTSSGQVIPADDESEQIWKSLDPNIVVKKFGRADNFWGPTGEEGPCGPTTEIYVNPSTDGSGQAVEIWNIVFNQYYCRPPSREASEGQARLEKLASPGIDTGMGLERLAMVSQKVPTVFEADLLKPILTLTPSGLEMRVKRIIADHSRAIAFMIADGIRPSNKEQGYVLRRLMRRIITYNFIAKTDITLMHDIFAKILEIYGNYYKELNADLIINEFERENEKFQQTLKHGLRELEKTENIDAVSAFRLYESFGLPYEIIKELGGIKTSALSRESFDAKFKEHQEKSRASSEKKFGGHGLVLDTGELKAGNEEELKKVTGLHTATHLLQAALRKLLGDEITQAGSDITAERLRFDFSFPRKLTPEEIKSVEDEVNGAIKADYAVTRQAMSYEEALKTGALHFFKAKYPDSVDVYSIGTDNMTFSKEFCGGPHVTHTGEIGRFKITKEEAVSAGVRRIRATIE</sequence>
<dbReference type="Pfam" id="PF07973">
    <property type="entry name" value="tRNA_SAD"/>
    <property type="match status" value="1"/>
</dbReference>
<dbReference type="Gene3D" id="3.30.980.10">
    <property type="entry name" value="Threonyl-trna Synthetase, Chain A, domain 2"/>
    <property type="match status" value="1"/>
</dbReference>
<evidence type="ECO:0000256" key="8">
    <source>
        <dbReference type="ARBA" id="ARBA00022917"/>
    </source>
</evidence>
<dbReference type="EC" id="6.1.1.7" evidence="2"/>
<evidence type="ECO:0000256" key="1">
    <source>
        <dbReference type="ARBA" id="ARBA00008226"/>
    </source>
</evidence>
<dbReference type="InterPro" id="IPR018162">
    <property type="entry name" value="Ala-tRNA-ligase_IIc_anticod-bd"/>
</dbReference>
<evidence type="ECO:0000256" key="7">
    <source>
        <dbReference type="ARBA" id="ARBA00022884"/>
    </source>
</evidence>
<dbReference type="PANTHER" id="PTHR11777:SF9">
    <property type="entry name" value="ALANINE--TRNA LIGASE, CYTOPLASMIC"/>
    <property type="match status" value="1"/>
</dbReference>
<dbReference type="InterPro" id="IPR045864">
    <property type="entry name" value="aa-tRNA-synth_II/BPL/LPL"/>
</dbReference>
<evidence type="ECO:0000256" key="6">
    <source>
        <dbReference type="ARBA" id="ARBA00022840"/>
    </source>
</evidence>
<comment type="caution">
    <text evidence="11">The sequence shown here is derived from an EMBL/GenBank/DDBJ whole genome shotgun (WGS) entry which is preliminary data.</text>
</comment>
<dbReference type="InterPro" id="IPR018164">
    <property type="entry name" value="Ala-tRNA-synth_IIc_N"/>
</dbReference>
<evidence type="ECO:0000313" key="12">
    <source>
        <dbReference type="Proteomes" id="UP000177419"/>
    </source>
</evidence>
<dbReference type="GO" id="GO:0000049">
    <property type="term" value="F:tRNA binding"/>
    <property type="evidence" value="ECO:0007669"/>
    <property type="project" value="UniProtKB-KW"/>
</dbReference>
<dbReference type="Gene3D" id="3.30.930.10">
    <property type="entry name" value="Bira Bifunctional Protein, Domain 2"/>
    <property type="match status" value="1"/>
</dbReference>
<dbReference type="GO" id="GO:0002161">
    <property type="term" value="F:aminoacyl-tRNA deacylase activity"/>
    <property type="evidence" value="ECO:0007669"/>
    <property type="project" value="TreeGrafter"/>
</dbReference>
<evidence type="ECO:0000256" key="2">
    <source>
        <dbReference type="ARBA" id="ARBA00013168"/>
    </source>
</evidence>
<dbReference type="InterPro" id="IPR002318">
    <property type="entry name" value="Ala-tRNA-lgiase_IIc"/>
</dbReference>
<keyword evidence="8" id="KW-0648">Protein biosynthesis</keyword>
<dbReference type="Proteomes" id="UP000177419">
    <property type="component" value="Unassembled WGS sequence"/>
</dbReference>
<dbReference type="CDD" id="cd00673">
    <property type="entry name" value="AlaRS_core"/>
    <property type="match status" value="1"/>
</dbReference>
<dbReference type="InterPro" id="IPR018163">
    <property type="entry name" value="Thr/Ala-tRNA-synth_IIc_edit"/>
</dbReference>
<keyword evidence="6" id="KW-0067">ATP-binding</keyword>
<keyword evidence="9" id="KW-0030">Aminoacyl-tRNA synthetase</keyword>
<dbReference type="GO" id="GO:0004813">
    <property type="term" value="F:alanine-tRNA ligase activity"/>
    <property type="evidence" value="ECO:0007669"/>
    <property type="project" value="UniProtKB-EC"/>
</dbReference>
<accession>A0A1F8F198</accession>
<keyword evidence="5" id="KW-0547">Nucleotide-binding</keyword>
<name>A0A1F8F198_9BACT</name>
<dbReference type="InterPro" id="IPR018165">
    <property type="entry name" value="Ala-tRNA-synth_IIc_core"/>
</dbReference>
<dbReference type="InterPro" id="IPR012947">
    <property type="entry name" value="tRNA_SAD"/>
</dbReference>
<dbReference type="SMART" id="SM00863">
    <property type="entry name" value="tRNA_SAD"/>
    <property type="match status" value="1"/>
</dbReference>
<keyword evidence="7" id="KW-0694">RNA-binding</keyword>
<gene>
    <name evidence="11" type="ORF">A2746_01570</name>
</gene>
<dbReference type="PROSITE" id="PS50860">
    <property type="entry name" value="AA_TRNA_LIGASE_II_ALA"/>
    <property type="match status" value="1"/>
</dbReference>
<dbReference type="SUPFAM" id="SSF55186">
    <property type="entry name" value="ThrRS/AlaRS common domain"/>
    <property type="match status" value="1"/>
</dbReference>
<feature type="domain" description="Alanyl-transfer RNA synthetases family profile" evidence="10">
    <location>
        <begin position="1"/>
        <end position="592"/>
    </location>
</feature>
<dbReference type="Pfam" id="PF01411">
    <property type="entry name" value="tRNA-synt_2c"/>
    <property type="match status" value="1"/>
</dbReference>
<dbReference type="FunFam" id="3.30.980.10:FF:000004">
    <property type="entry name" value="Alanine--tRNA ligase, cytoplasmic"/>
    <property type="match status" value="1"/>
</dbReference>
<keyword evidence="4" id="KW-0436">Ligase</keyword>
<evidence type="ECO:0000256" key="9">
    <source>
        <dbReference type="ARBA" id="ARBA00023146"/>
    </source>
</evidence>